<accession>A0A7S3JR48</accession>
<gene>
    <name evidence="1" type="ORF">ALAG00032_LOCUS3037</name>
</gene>
<evidence type="ECO:0000313" key="1">
    <source>
        <dbReference type="EMBL" id="CAE0362296.1"/>
    </source>
</evidence>
<sequence length="305" mass="34428">MKASRNKCGGVILASGLGLLLVLVIGARIQFGLPSESALYEAAGLTDEAPSKARLHARRREAQRREHKKELHNKKVHNKKNHNKKVFDNKKKIDNDVSATKQIEATKATEEDTHHEIKLNEILTQQEQHQEIAAASSSCVDPSAGPVLEGADVVAYRYLNVGANATIGSADYAAKYGEYTFYFENAENRATFLSNPDKYVPKFGGFCSYGITNEFFWTKDTLGPNANKNVWIIYDDHLFVFMYCTPEHKFVSRNITEEIERGNQIWSTWWNDVPTFNTGCFWHSREEGGVNDVDETSYQCSYLDG</sequence>
<dbReference type="AlphaFoldDB" id="A0A7S3JR48"/>
<dbReference type="EMBL" id="HBIJ01004290">
    <property type="protein sequence ID" value="CAE0362296.1"/>
    <property type="molecule type" value="Transcribed_RNA"/>
</dbReference>
<evidence type="ECO:0008006" key="2">
    <source>
        <dbReference type="Google" id="ProtNLM"/>
    </source>
</evidence>
<organism evidence="1">
    <name type="scientific">Aureoumbra lagunensis</name>
    <dbReference type="NCBI Taxonomy" id="44058"/>
    <lineage>
        <taxon>Eukaryota</taxon>
        <taxon>Sar</taxon>
        <taxon>Stramenopiles</taxon>
        <taxon>Ochrophyta</taxon>
        <taxon>Pelagophyceae</taxon>
        <taxon>Pelagomonadales</taxon>
        <taxon>Aureoumbra</taxon>
    </lineage>
</organism>
<protein>
    <recommendedName>
        <fullName evidence="2">YHS domain-containing protein</fullName>
    </recommendedName>
</protein>
<name>A0A7S3JR48_9STRA</name>
<reference evidence="1" key="1">
    <citation type="submission" date="2021-01" db="EMBL/GenBank/DDBJ databases">
        <authorList>
            <person name="Corre E."/>
            <person name="Pelletier E."/>
            <person name="Niang G."/>
            <person name="Scheremetjew M."/>
            <person name="Finn R."/>
            <person name="Kale V."/>
            <person name="Holt S."/>
            <person name="Cochrane G."/>
            <person name="Meng A."/>
            <person name="Brown T."/>
            <person name="Cohen L."/>
        </authorList>
    </citation>
    <scope>NUCLEOTIDE SEQUENCE</scope>
    <source>
        <strain evidence="1">CCMP1510</strain>
    </source>
</reference>
<dbReference type="NCBIfam" id="NF041384">
    <property type="entry name" value="YHS_seleno_dom"/>
    <property type="match status" value="1"/>
</dbReference>
<proteinExistence type="predicted"/>